<dbReference type="AlphaFoldDB" id="A0A7R9AG05"/>
<dbReference type="InterPro" id="IPR007529">
    <property type="entry name" value="Znf_HIT"/>
</dbReference>
<dbReference type="PANTHER" id="PTHR13093">
    <property type="entry name" value="ZINC FINGER HIT DOMAIN CONTAINING PROTEIN 1"/>
    <property type="match status" value="1"/>
</dbReference>
<sequence>MVKMSSGIGASRGLRGTAGGSEGRRILDDATRHRRQKKALDALEMDNFQDDPHANLVMHKKAPKFDENLETKTPKRRRTRTSEYLKQRFKKNFAMLLEEERTVGDEAGNSYSKARAPPSCFSPRKFCAVCGDVSPYTCISCGARYCSVKCQGTHADTRCLKWTA</sequence>
<feature type="domain" description="HIT-type" evidence="6">
    <location>
        <begin position="127"/>
        <end position="159"/>
    </location>
</feature>
<dbReference type="GO" id="GO:0005634">
    <property type="term" value="C:nucleus"/>
    <property type="evidence" value="ECO:0007669"/>
    <property type="project" value="UniProtKB-ARBA"/>
</dbReference>
<keyword evidence="2 4" id="KW-0863">Zinc-finger</keyword>
<dbReference type="CDD" id="cd21437">
    <property type="entry name" value="zf-HIT_ZNHIT1_like"/>
    <property type="match status" value="1"/>
</dbReference>
<organism evidence="7">
    <name type="scientific">Darwinula stevensoni</name>
    <dbReference type="NCBI Taxonomy" id="69355"/>
    <lineage>
        <taxon>Eukaryota</taxon>
        <taxon>Metazoa</taxon>
        <taxon>Ecdysozoa</taxon>
        <taxon>Arthropoda</taxon>
        <taxon>Crustacea</taxon>
        <taxon>Oligostraca</taxon>
        <taxon>Ostracoda</taxon>
        <taxon>Podocopa</taxon>
        <taxon>Podocopida</taxon>
        <taxon>Darwinulocopina</taxon>
        <taxon>Darwinuloidea</taxon>
        <taxon>Darwinulidae</taxon>
        <taxon>Darwinula</taxon>
    </lineage>
</organism>
<feature type="region of interest" description="Disordered" evidence="5">
    <location>
        <begin position="1"/>
        <end position="31"/>
    </location>
</feature>
<evidence type="ECO:0000256" key="3">
    <source>
        <dbReference type="ARBA" id="ARBA00022833"/>
    </source>
</evidence>
<reference evidence="7" key="1">
    <citation type="submission" date="2020-11" db="EMBL/GenBank/DDBJ databases">
        <authorList>
            <person name="Tran Van P."/>
        </authorList>
    </citation>
    <scope>NUCLEOTIDE SEQUENCE</scope>
</reference>
<evidence type="ECO:0000313" key="7">
    <source>
        <dbReference type="EMBL" id="CAD7253417.1"/>
    </source>
</evidence>
<dbReference type="OrthoDB" id="74807at2759"/>
<keyword evidence="3" id="KW-0862">Zinc</keyword>
<keyword evidence="8" id="KW-1185">Reference proteome</keyword>
<evidence type="ECO:0000256" key="4">
    <source>
        <dbReference type="PROSITE-ProRule" id="PRU00453"/>
    </source>
</evidence>
<dbReference type="Pfam" id="PF04438">
    <property type="entry name" value="zf-HIT"/>
    <property type="match status" value="1"/>
</dbReference>
<dbReference type="Proteomes" id="UP000677054">
    <property type="component" value="Unassembled WGS sequence"/>
</dbReference>
<evidence type="ECO:0000256" key="5">
    <source>
        <dbReference type="SAM" id="MobiDB-lite"/>
    </source>
</evidence>
<dbReference type="EMBL" id="LR905318">
    <property type="protein sequence ID" value="CAD7253417.1"/>
    <property type="molecule type" value="Genomic_DNA"/>
</dbReference>
<keyword evidence="1" id="KW-0479">Metal-binding</keyword>
<feature type="region of interest" description="Disordered" evidence="5">
    <location>
        <begin position="60"/>
        <end position="81"/>
    </location>
</feature>
<evidence type="ECO:0000313" key="8">
    <source>
        <dbReference type="Proteomes" id="UP000677054"/>
    </source>
</evidence>
<dbReference type="GO" id="GO:0008270">
    <property type="term" value="F:zinc ion binding"/>
    <property type="evidence" value="ECO:0007669"/>
    <property type="project" value="UniProtKB-UniRule"/>
</dbReference>
<dbReference type="InterPro" id="IPR039723">
    <property type="entry name" value="Vps71/ZNHIT1"/>
</dbReference>
<dbReference type="SUPFAM" id="SSF144232">
    <property type="entry name" value="HIT/MYND zinc finger-like"/>
    <property type="match status" value="1"/>
</dbReference>
<evidence type="ECO:0000256" key="1">
    <source>
        <dbReference type="ARBA" id="ARBA00022723"/>
    </source>
</evidence>
<feature type="compositionally biased region" description="Basic and acidic residues" evidence="5">
    <location>
        <begin position="22"/>
        <end position="31"/>
    </location>
</feature>
<evidence type="ECO:0000256" key="2">
    <source>
        <dbReference type="ARBA" id="ARBA00022771"/>
    </source>
</evidence>
<feature type="compositionally biased region" description="Basic and acidic residues" evidence="5">
    <location>
        <begin position="63"/>
        <end position="73"/>
    </location>
</feature>
<evidence type="ECO:0000259" key="6">
    <source>
        <dbReference type="PROSITE" id="PS51083"/>
    </source>
</evidence>
<name>A0A7R9AG05_9CRUS</name>
<protein>
    <recommendedName>
        <fullName evidence="6">HIT-type domain-containing protein</fullName>
    </recommendedName>
</protein>
<proteinExistence type="predicted"/>
<gene>
    <name evidence="7" type="ORF">DSTB1V02_LOCUS13167</name>
</gene>
<dbReference type="GO" id="GO:0006338">
    <property type="term" value="P:chromatin remodeling"/>
    <property type="evidence" value="ECO:0007669"/>
    <property type="project" value="InterPro"/>
</dbReference>
<accession>A0A7R9AG05</accession>
<dbReference type="PROSITE" id="PS51083">
    <property type="entry name" value="ZF_HIT"/>
    <property type="match status" value="1"/>
</dbReference>
<dbReference type="EMBL" id="CAJPEV010005801">
    <property type="protein sequence ID" value="CAG0903542.1"/>
    <property type="molecule type" value="Genomic_DNA"/>
</dbReference>